<dbReference type="EMBL" id="DUZY01000001">
    <property type="protein sequence ID" value="DAD22342.1"/>
    <property type="molecule type" value="Genomic_DNA"/>
</dbReference>
<feature type="region of interest" description="Disordered" evidence="1">
    <location>
        <begin position="51"/>
        <end position="74"/>
    </location>
</feature>
<dbReference type="Proteomes" id="UP000607653">
    <property type="component" value="Unassembled WGS sequence"/>
</dbReference>
<gene>
    <name evidence="3" type="ORF">HUJ06_023805</name>
</gene>
<organism evidence="3 4">
    <name type="scientific">Nelumbo nucifera</name>
    <name type="common">Sacred lotus</name>
    <dbReference type="NCBI Taxonomy" id="4432"/>
    <lineage>
        <taxon>Eukaryota</taxon>
        <taxon>Viridiplantae</taxon>
        <taxon>Streptophyta</taxon>
        <taxon>Embryophyta</taxon>
        <taxon>Tracheophyta</taxon>
        <taxon>Spermatophyta</taxon>
        <taxon>Magnoliopsida</taxon>
        <taxon>Proteales</taxon>
        <taxon>Nelumbonaceae</taxon>
        <taxon>Nelumbo</taxon>
    </lineage>
</organism>
<comment type="caution">
    <text evidence="3">The sequence shown here is derived from an EMBL/GenBank/DDBJ whole genome shotgun (WGS) entry which is preliminary data.</text>
</comment>
<evidence type="ECO:0008006" key="5">
    <source>
        <dbReference type="Google" id="ProtNLM"/>
    </source>
</evidence>
<name>A0A822XQN0_NELNU</name>
<protein>
    <recommendedName>
        <fullName evidence="5">Transmembrane protein</fullName>
    </recommendedName>
</protein>
<reference evidence="3 4" key="1">
    <citation type="journal article" date="2020" name="Mol. Biol. Evol.">
        <title>Distinct Expression and Methylation Patterns for Genes with Different Fates following a Single Whole-Genome Duplication in Flowering Plants.</title>
        <authorList>
            <person name="Shi T."/>
            <person name="Rahmani R.S."/>
            <person name="Gugger P.F."/>
            <person name="Wang M."/>
            <person name="Li H."/>
            <person name="Zhang Y."/>
            <person name="Li Z."/>
            <person name="Wang Q."/>
            <person name="Van de Peer Y."/>
            <person name="Marchal K."/>
            <person name="Chen J."/>
        </authorList>
    </citation>
    <scope>NUCLEOTIDE SEQUENCE [LARGE SCALE GENOMIC DNA]</scope>
    <source>
        <tissue evidence="3">Leaf</tissue>
    </source>
</reference>
<feature type="chain" id="PRO_5032698324" description="Transmembrane protein" evidence="2">
    <location>
        <begin position="28"/>
        <end position="74"/>
    </location>
</feature>
<accession>A0A822XQN0</accession>
<keyword evidence="4" id="KW-1185">Reference proteome</keyword>
<feature type="signal peptide" evidence="2">
    <location>
        <begin position="1"/>
        <end position="27"/>
    </location>
</feature>
<proteinExistence type="predicted"/>
<evidence type="ECO:0000313" key="4">
    <source>
        <dbReference type="Proteomes" id="UP000607653"/>
    </source>
</evidence>
<evidence type="ECO:0000313" key="3">
    <source>
        <dbReference type="EMBL" id="DAD22342.1"/>
    </source>
</evidence>
<sequence>MAKTKPTCACIFLLVLIFSLEVIFTESRHLNTEKNKPECECHDGVGYREIRPTIPGHSPGIGHSDQKRSVDPHV</sequence>
<feature type="compositionally biased region" description="Basic and acidic residues" evidence="1">
    <location>
        <begin position="64"/>
        <end position="74"/>
    </location>
</feature>
<keyword evidence="2" id="KW-0732">Signal</keyword>
<dbReference type="AlphaFoldDB" id="A0A822XQN0"/>
<evidence type="ECO:0000256" key="1">
    <source>
        <dbReference type="SAM" id="MobiDB-lite"/>
    </source>
</evidence>
<evidence type="ECO:0000256" key="2">
    <source>
        <dbReference type="SAM" id="SignalP"/>
    </source>
</evidence>